<dbReference type="Gene3D" id="2.60.40.1120">
    <property type="entry name" value="Carboxypeptidase-like, regulatory domain"/>
    <property type="match status" value="1"/>
</dbReference>
<evidence type="ECO:0000256" key="4">
    <source>
        <dbReference type="ARBA" id="ARBA00022692"/>
    </source>
</evidence>
<feature type="domain" description="TonB-dependent receptor plug" evidence="14">
    <location>
        <begin position="133"/>
        <end position="239"/>
    </location>
</feature>
<dbReference type="Gene3D" id="2.170.130.10">
    <property type="entry name" value="TonB-dependent receptor, plug domain"/>
    <property type="match status" value="1"/>
</dbReference>
<keyword evidence="8 15" id="KW-0675">Receptor</keyword>
<protein>
    <submittedName>
        <fullName evidence="15">TonB-dependent receptor</fullName>
    </submittedName>
</protein>
<evidence type="ECO:0000313" key="15">
    <source>
        <dbReference type="EMBL" id="MCB6518287.1"/>
    </source>
</evidence>
<dbReference type="Pfam" id="PF00593">
    <property type="entry name" value="TonB_dep_Rec_b-barrel"/>
    <property type="match status" value="1"/>
</dbReference>
<dbReference type="PANTHER" id="PTHR30069:SF29">
    <property type="entry name" value="HEMOGLOBIN AND HEMOGLOBIN-HAPTOGLOBIN-BINDING PROTEIN 1-RELATED"/>
    <property type="match status" value="1"/>
</dbReference>
<dbReference type="RefSeq" id="WP_057326660.1">
    <property type="nucleotide sequence ID" value="NZ_CAXSKO010000010.1"/>
</dbReference>
<dbReference type="FunFam" id="2.60.40.1120:FF:000003">
    <property type="entry name" value="Outer membrane protein Omp121"/>
    <property type="match status" value="1"/>
</dbReference>
<proteinExistence type="inferred from homology"/>
<dbReference type="InterPro" id="IPR039426">
    <property type="entry name" value="TonB-dep_rcpt-like"/>
</dbReference>
<evidence type="ECO:0000256" key="12">
    <source>
        <dbReference type="SAM" id="SignalP"/>
    </source>
</evidence>
<comment type="caution">
    <text evidence="15">The sequence shown here is derived from an EMBL/GenBank/DDBJ whole genome shotgun (WGS) entry which is preliminary data.</text>
</comment>
<evidence type="ECO:0000259" key="14">
    <source>
        <dbReference type="Pfam" id="PF07715"/>
    </source>
</evidence>
<keyword evidence="2 10" id="KW-0813">Transport</keyword>
<dbReference type="InterPro" id="IPR023996">
    <property type="entry name" value="TonB-dep_OMP_SusC/RagA"/>
</dbReference>
<dbReference type="GO" id="GO:0015344">
    <property type="term" value="F:siderophore uptake transmembrane transporter activity"/>
    <property type="evidence" value="ECO:0007669"/>
    <property type="project" value="TreeGrafter"/>
</dbReference>
<comment type="subcellular location">
    <subcellularLocation>
        <location evidence="1 10">Cell outer membrane</location>
        <topology evidence="1 10">Multi-pass membrane protein</topology>
    </subcellularLocation>
</comment>
<dbReference type="SUPFAM" id="SSF49464">
    <property type="entry name" value="Carboxypeptidase regulatory domain-like"/>
    <property type="match status" value="1"/>
</dbReference>
<keyword evidence="6 11" id="KW-0798">TonB box</keyword>
<evidence type="ECO:0000256" key="2">
    <source>
        <dbReference type="ARBA" id="ARBA00022448"/>
    </source>
</evidence>
<evidence type="ECO:0000256" key="3">
    <source>
        <dbReference type="ARBA" id="ARBA00022452"/>
    </source>
</evidence>
<dbReference type="AlphaFoldDB" id="A0A174RK90"/>
<keyword evidence="7 10" id="KW-0472">Membrane</keyword>
<dbReference type="PANTHER" id="PTHR30069">
    <property type="entry name" value="TONB-DEPENDENT OUTER MEMBRANE RECEPTOR"/>
    <property type="match status" value="1"/>
</dbReference>
<dbReference type="InterPro" id="IPR037066">
    <property type="entry name" value="Plug_dom_sf"/>
</dbReference>
<name>A0A174RK90_PARDI</name>
<evidence type="ECO:0000256" key="9">
    <source>
        <dbReference type="ARBA" id="ARBA00023237"/>
    </source>
</evidence>
<feature type="chain" id="PRO_5043136755" evidence="12">
    <location>
        <begin position="33"/>
        <end position="1099"/>
    </location>
</feature>
<gene>
    <name evidence="15" type="ORF">LI194_10800</name>
</gene>
<dbReference type="PROSITE" id="PS52016">
    <property type="entry name" value="TONB_DEPENDENT_REC_3"/>
    <property type="match status" value="1"/>
</dbReference>
<dbReference type="NCBIfam" id="TIGR04056">
    <property type="entry name" value="OMP_RagA_SusC"/>
    <property type="match status" value="1"/>
</dbReference>
<sequence>MMNKQLAFVKSGLGLALCFLMVGAGVTPPIHASNANVSISQQAKKVTGTVTDAKGEPLLGVNVVVKGTTNGTITDLDGKYSLEVEPNSILVVSYIGYVSQQIPASGEVVNVTLKEDTQNLDEVVVVGYGTQQKKDITGSVAVVDTKDLLASSGSSATQQLQGKAAGVYIGQSGSPGSQSMVRIRGINTVNDNGPLYVIDGVSTRNQDLSSLNPNDIESMQVLKDASSAAIYGAQAANGVILITTKKGTRSGQPKLTYDGYVGVQKTGKRYDVLNSMDRVNLEWDAKASNYALLGSNELPSHVQFGTGERPSIPNYLTQAGAGGRTDINPGDYNYPGTTYAPFSDTNWWDEVDRAAMIQNHQVGLSGGTEKGQYNLSANYFKQDGTVIDSYYQRYQVRANTSFNVRDWLRVGENLTYAFTKDNGLNSSGAESNPYSWTYRASPYVPVYDIAGNFAGSKFAGTGNFQNPVANQKRNKDNYYTHNRVFGNLWAEADIIKGLTFRTNFGLDYTNGYYYRMEKKNPEFSESMGQNNFEEQSDFNYRWVWTNTLTYDKTFNEVHKLTVLLGTEAIRDGLGRTLKGRRYNYLYEDNTNTWELNMGENNAQRIAESKYKGEFALFGLFGRVDYAYNNKYLLTGIIRRDGVSRFSENNRYGVFPSISAGWRISEEAFMEKTKDWLDDLKLRFGFGVTGNSEVPRITNFAYEYRTLPKKTNYDFTGSNTSTSLGYRLDKFGNEDTKWETTQMFNVGLDGTFLNGKFGAGLEWYYKKTTDMLIAAQYSALAGESSKPYINFGDMKNTGVDFNFNYRDSKGDWSWDFSLNLSHYKNEVVKISEADDASMWGAGTRISGNVTRTTKGHAISEFYGYKVNGFYENVDEVLALPPLGQEVKSAEDAKAWVGKFKFADTDGNGKLDGNDRTFIGSPHPDLIAGLNATVTWKNWDLTAFFYSTIGNDLFNNTKYFTDFWLFEGNKSSRMRDLSWKPGADNSKAVLPVLDYLDTYSGTNSSSYYVENASFVKLKNLVLGYTFPKELMKKATISNLRIYVQAENLFTITGYDGLDPEYTNAEMKDVDDNGVGADLKRGIDMGGWPSTRRFLFGVNFAF</sequence>
<dbReference type="InterPro" id="IPR012910">
    <property type="entry name" value="Plug_dom"/>
</dbReference>
<keyword evidence="9 10" id="KW-0998">Cell outer membrane</keyword>
<dbReference type="NCBIfam" id="TIGR04057">
    <property type="entry name" value="SusC_RagA_signa"/>
    <property type="match status" value="1"/>
</dbReference>
<evidence type="ECO:0000256" key="11">
    <source>
        <dbReference type="RuleBase" id="RU003357"/>
    </source>
</evidence>
<dbReference type="GeneID" id="93525180"/>
<evidence type="ECO:0000256" key="1">
    <source>
        <dbReference type="ARBA" id="ARBA00004571"/>
    </source>
</evidence>
<dbReference type="SUPFAM" id="SSF56935">
    <property type="entry name" value="Porins"/>
    <property type="match status" value="1"/>
</dbReference>
<reference evidence="15" key="1">
    <citation type="submission" date="2021-10" db="EMBL/GenBank/DDBJ databases">
        <title>Collection of gut derived symbiotic bacterial strains cultured from healthy donors.</title>
        <authorList>
            <person name="Lin H."/>
            <person name="Littmann E."/>
            <person name="Kohout C."/>
            <person name="Pamer E.G."/>
        </authorList>
    </citation>
    <scope>NUCLEOTIDE SEQUENCE</scope>
    <source>
        <strain evidence="15">DFI.2.94</strain>
    </source>
</reference>
<dbReference type="Pfam" id="PF07715">
    <property type="entry name" value="Plug"/>
    <property type="match status" value="1"/>
</dbReference>
<dbReference type="Proteomes" id="UP001198806">
    <property type="component" value="Unassembled WGS sequence"/>
</dbReference>
<dbReference type="InterPro" id="IPR023997">
    <property type="entry name" value="TonB-dep_OMP_SusC/RagA_CS"/>
</dbReference>
<dbReference type="Pfam" id="PF13715">
    <property type="entry name" value="CarbopepD_reg_2"/>
    <property type="match status" value="1"/>
</dbReference>
<dbReference type="EMBL" id="JAJCNI010000011">
    <property type="protein sequence ID" value="MCB6518287.1"/>
    <property type="molecule type" value="Genomic_DNA"/>
</dbReference>
<evidence type="ECO:0000313" key="16">
    <source>
        <dbReference type="Proteomes" id="UP001198806"/>
    </source>
</evidence>
<dbReference type="InterPro" id="IPR008969">
    <property type="entry name" value="CarboxyPept-like_regulatory"/>
</dbReference>
<evidence type="ECO:0000256" key="8">
    <source>
        <dbReference type="ARBA" id="ARBA00023170"/>
    </source>
</evidence>
<dbReference type="GO" id="GO:0009279">
    <property type="term" value="C:cell outer membrane"/>
    <property type="evidence" value="ECO:0007669"/>
    <property type="project" value="UniProtKB-SubCell"/>
</dbReference>
<evidence type="ECO:0000256" key="6">
    <source>
        <dbReference type="ARBA" id="ARBA00023077"/>
    </source>
</evidence>
<dbReference type="GO" id="GO:0044718">
    <property type="term" value="P:siderophore transmembrane transport"/>
    <property type="evidence" value="ECO:0007669"/>
    <property type="project" value="TreeGrafter"/>
</dbReference>
<evidence type="ECO:0000259" key="13">
    <source>
        <dbReference type="Pfam" id="PF00593"/>
    </source>
</evidence>
<organism evidence="15 16">
    <name type="scientific">Parabacteroides distasonis</name>
    <dbReference type="NCBI Taxonomy" id="823"/>
    <lineage>
        <taxon>Bacteria</taxon>
        <taxon>Pseudomonadati</taxon>
        <taxon>Bacteroidota</taxon>
        <taxon>Bacteroidia</taxon>
        <taxon>Bacteroidales</taxon>
        <taxon>Tannerellaceae</taxon>
        <taxon>Parabacteroides</taxon>
    </lineage>
</organism>
<keyword evidence="5 12" id="KW-0732">Signal</keyword>
<evidence type="ECO:0000256" key="5">
    <source>
        <dbReference type="ARBA" id="ARBA00022729"/>
    </source>
</evidence>
<comment type="similarity">
    <text evidence="10 11">Belongs to the TonB-dependent receptor family.</text>
</comment>
<dbReference type="InterPro" id="IPR000531">
    <property type="entry name" value="Beta-barrel_TonB"/>
</dbReference>
<dbReference type="Gene3D" id="2.40.170.20">
    <property type="entry name" value="TonB-dependent receptor, beta-barrel domain"/>
    <property type="match status" value="1"/>
</dbReference>
<keyword evidence="4 10" id="KW-0812">Transmembrane</keyword>
<dbReference type="InterPro" id="IPR036942">
    <property type="entry name" value="Beta-barrel_TonB_sf"/>
</dbReference>
<keyword evidence="3 10" id="KW-1134">Transmembrane beta strand</keyword>
<evidence type="ECO:0000256" key="10">
    <source>
        <dbReference type="PROSITE-ProRule" id="PRU01360"/>
    </source>
</evidence>
<feature type="signal peptide" evidence="12">
    <location>
        <begin position="1"/>
        <end position="32"/>
    </location>
</feature>
<accession>A0A174RK90</accession>
<evidence type="ECO:0000256" key="7">
    <source>
        <dbReference type="ARBA" id="ARBA00023136"/>
    </source>
</evidence>
<feature type="domain" description="TonB-dependent receptor-like beta-barrel" evidence="13">
    <location>
        <begin position="429"/>
        <end position="940"/>
    </location>
</feature>